<keyword evidence="3" id="KW-1185">Reference proteome</keyword>
<gene>
    <name evidence="2" type="ORF">Sjap_000934</name>
</gene>
<comment type="caution">
    <text evidence="2">The sequence shown here is derived from an EMBL/GenBank/DDBJ whole genome shotgun (WGS) entry which is preliminary data.</text>
</comment>
<reference evidence="2 3" key="1">
    <citation type="submission" date="2024-01" db="EMBL/GenBank/DDBJ databases">
        <title>Genome assemblies of Stephania.</title>
        <authorList>
            <person name="Yang L."/>
        </authorList>
    </citation>
    <scope>NUCLEOTIDE SEQUENCE [LARGE SCALE GENOMIC DNA]</scope>
    <source>
        <strain evidence="2">QJT</strain>
        <tissue evidence="2">Leaf</tissue>
    </source>
</reference>
<feature type="region of interest" description="Disordered" evidence="1">
    <location>
        <begin position="1"/>
        <end position="24"/>
    </location>
</feature>
<dbReference type="EMBL" id="JBBNAE010000001">
    <property type="protein sequence ID" value="KAK9153454.1"/>
    <property type="molecule type" value="Genomic_DNA"/>
</dbReference>
<feature type="region of interest" description="Disordered" evidence="1">
    <location>
        <begin position="114"/>
        <end position="139"/>
    </location>
</feature>
<name>A0AAP0KKT4_9MAGN</name>
<evidence type="ECO:0000313" key="3">
    <source>
        <dbReference type="Proteomes" id="UP001417504"/>
    </source>
</evidence>
<proteinExistence type="predicted"/>
<dbReference type="Proteomes" id="UP001417504">
    <property type="component" value="Unassembled WGS sequence"/>
</dbReference>
<dbReference type="AlphaFoldDB" id="A0AAP0KKT4"/>
<feature type="compositionally biased region" description="Basic and acidic residues" evidence="1">
    <location>
        <begin position="129"/>
        <end position="139"/>
    </location>
</feature>
<evidence type="ECO:0000313" key="2">
    <source>
        <dbReference type="EMBL" id="KAK9153454.1"/>
    </source>
</evidence>
<sequence>MAPLGEAPSAHLAPRHLNGASPRGAICTPRSTSFEWRLLERRHLHTSLHVTSHVTCNTNGASTRGAICAATSPHTSRASPTHLTSPTRTIFLFVKSKSLVHGVLKATNVTRRGREKKTFESFRAQGDGNEPREQGNQEEVLRKRNQVLQKLTTILKTEKIGWERTVCKPLPMDKISLVKVKSLPYSPQVTTMLAPGRAPCPRMRSFSRSWDRLEARQCEWGAENPNLKVFCKRRRGNAMSIPAHGVTHVCLGQGLREHVVRTPPQPNKVTTSFTYELGSKPYLHVVETPSKSLDDTASQRRVTVHKDQNFIKLLKTFGDLSGIPIGPNAT</sequence>
<accession>A0AAP0KKT4</accession>
<protein>
    <submittedName>
        <fullName evidence="2">Uncharacterized protein</fullName>
    </submittedName>
</protein>
<evidence type="ECO:0000256" key="1">
    <source>
        <dbReference type="SAM" id="MobiDB-lite"/>
    </source>
</evidence>
<organism evidence="2 3">
    <name type="scientific">Stephania japonica</name>
    <dbReference type="NCBI Taxonomy" id="461633"/>
    <lineage>
        <taxon>Eukaryota</taxon>
        <taxon>Viridiplantae</taxon>
        <taxon>Streptophyta</taxon>
        <taxon>Embryophyta</taxon>
        <taxon>Tracheophyta</taxon>
        <taxon>Spermatophyta</taxon>
        <taxon>Magnoliopsida</taxon>
        <taxon>Ranunculales</taxon>
        <taxon>Menispermaceae</taxon>
        <taxon>Menispermoideae</taxon>
        <taxon>Cissampelideae</taxon>
        <taxon>Stephania</taxon>
    </lineage>
</organism>